<dbReference type="InterPro" id="IPR000215">
    <property type="entry name" value="Serpin_fam"/>
</dbReference>
<proteinExistence type="inferred from homology"/>
<dbReference type="GO" id="GO:0005615">
    <property type="term" value="C:extracellular space"/>
    <property type="evidence" value="ECO:0007669"/>
    <property type="project" value="InterPro"/>
</dbReference>
<dbReference type="PANTHER" id="PTHR11461">
    <property type="entry name" value="SERINE PROTEASE INHIBITOR, SERPIN"/>
    <property type="match status" value="1"/>
</dbReference>
<dbReference type="Pfam" id="PF00079">
    <property type="entry name" value="Serpin"/>
    <property type="match status" value="1"/>
</dbReference>
<evidence type="ECO:0000313" key="3">
    <source>
        <dbReference type="EMBL" id="CAI9736912.1"/>
    </source>
</evidence>
<dbReference type="InterPro" id="IPR042178">
    <property type="entry name" value="Serpin_sf_1"/>
</dbReference>
<gene>
    <name evidence="3" type="ORF">OCTVUL_1B003621</name>
</gene>
<evidence type="ECO:0000313" key="4">
    <source>
        <dbReference type="Proteomes" id="UP001162480"/>
    </source>
</evidence>
<keyword evidence="4" id="KW-1185">Reference proteome</keyword>
<dbReference type="Proteomes" id="UP001162480">
    <property type="component" value="Chromosome 19"/>
</dbReference>
<comment type="similarity">
    <text evidence="1">Belongs to the serpin family.</text>
</comment>
<evidence type="ECO:0000256" key="1">
    <source>
        <dbReference type="ARBA" id="ARBA00009500"/>
    </source>
</evidence>
<dbReference type="SUPFAM" id="SSF56574">
    <property type="entry name" value="Serpins"/>
    <property type="match status" value="1"/>
</dbReference>
<reference evidence="3" key="1">
    <citation type="submission" date="2023-08" db="EMBL/GenBank/DDBJ databases">
        <authorList>
            <person name="Alioto T."/>
            <person name="Alioto T."/>
            <person name="Gomez Garrido J."/>
        </authorList>
    </citation>
    <scope>NUCLEOTIDE SEQUENCE</scope>
</reference>
<sequence>MPKFRLESSFQLGEVLKKLGLPDIFDPLKADLSGMTGGEKNIYASEMFHKAFVDVNEEGTEAAAAAGMVMVGFCAKIGMKFDVNHPFTFLIVDNRTKMIHFIGKVTNPTT</sequence>
<dbReference type="InterPro" id="IPR036186">
    <property type="entry name" value="Serpin_sf"/>
</dbReference>
<accession>A0AA36FGN2</accession>
<organism evidence="3 4">
    <name type="scientific">Octopus vulgaris</name>
    <name type="common">Common octopus</name>
    <dbReference type="NCBI Taxonomy" id="6645"/>
    <lineage>
        <taxon>Eukaryota</taxon>
        <taxon>Metazoa</taxon>
        <taxon>Spiralia</taxon>
        <taxon>Lophotrochozoa</taxon>
        <taxon>Mollusca</taxon>
        <taxon>Cephalopoda</taxon>
        <taxon>Coleoidea</taxon>
        <taxon>Octopodiformes</taxon>
        <taxon>Octopoda</taxon>
        <taxon>Incirrata</taxon>
        <taxon>Octopodidae</taxon>
        <taxon>Octopus</taxon>
    </lineage>
</organism>
<dbReference type="InterPro" id="IPR042185">
    <property type="entry name" value="Serpin_sf_2"/>
</dbReference>
<dbReference type="PANTHER" id="PTHR11461:SF211">
    <property type="entry name" value="GH10112P-RELATED"/>
    <property type="match status" value="1"/>
</dbReference>
<dbReference type="EMBL" id="OX597832">
    <property type="protein sequence ID" value="CAI9736912.1"/>
    <property type="molecule type" value="Genomic_DNA"/>
</dbReference>
<protein>
    <recommendedName>
        <fullName evidence="2">Serpin domain-containing protein</fullName>
    </recommendedName>
</protein>
<evidence type="ECO:0000259" key="2">
    <source>
        <dbReference type="Pfam" id="PF00079"/>
    </source>
</evidence>
<name>A0AA36FGN2_OCTVU</name>
<dbReference type="Gene3D" id="2.30.39.10">
    <property type="entry name" value="Alpha-1-antitrypsin, domain 1"/>
    <property type="match status" value="1"/>
</dbReference>
<dbReference type="InterPro" id="IPR023796">
    <property type="entry name" value="Serpin_dom"/>
</dbReference>
<feature type="domain" description="Serpin" evidence="2">
    <location>
        <begin position="1"/>
        <end position="108"/>
    </location>
</feature>
<dbReference type="Gene3D" id="3.30.497.10">
    <property type="entry name" value="Antithrombin, subunit I, domain 2"/>
    <property type="match status" value="1"/>
</dbReference>
<dbReference type="GO" id="GO:0004867">
    <property type="term" value="F:serine-type endopeptidase inhibitor activity"/>
    <property type="evidence" value="ECO:0007669"/>
    <property type="project" value="InterPro"/>
</dbReference>
<dbReference type="AlphaFoldDB" id="A0AA36FGN2"/>